<dbReference type="AlphaFoldDB" id="A0A7K7TSP3"/>
<proteinExistence type="predicted"/>
<keyword evidence="2" id="KW-1185">Reference proteome</keyword>
<feature type="non-terminal residue" evidence="1">
    <location>
        <position position="72"/>
    </location>
</feature>
<name>A0A7K7TSP3_9CHAR</name>
<organism evidence="1 2">
    <name type="scientific">Ibidorhyncha struthersii</name>
    <dbReference type="NCBI Taxonomy" id="425643"/>
    <lineage>
        <taxon>Eukaryota</taxon>
        <taxon>Metazoa</taxon>
        <taxon>Chordata</taxon>
        <taxon>Craniata</taxon>
        <taxon>Vertebrata</taxon>
        <taxon>Euteleostomi</taxon>
        <taxon>Archelosauria</taxon>
        <taxon>Archosauria</taxon>
        <taxon>Dinosauria</taxon>
        <taxon>Saurischia</taxon>
        <taxon>Theropoda</taxon>
        <taxon>Coelurosauria</taxon>
        <taxon>Aves</taxon>
        <taxon>Neognathae</taxon>
        <taxon>Neoaves</taxon>
        <taxon>Charadriiformes</taxon>
        <taxon>Charadriidae</taxon>
        <taxon>Ibidorhyncha</taxon>
    </lineage>
</organism>
<accession>A0A7K7TSP3</accession>
<comment type="caution">
    <text evidence="1">The sequence shown here is derived from an EMBL/GenBank/DDBJ whole genome shotgun (WGS) entry which is preliminary data.</text>
</comment>
<sequence>KIINASYRVLNQTSPNLTKHCWLCVSIKPPYYEAIGDLRKLIYSNESNPLQCNWRQEIGITLTQVSGKSRCV</sequence>
<dbReference type="InterPro" id="IPR018154">
    <property type="entry name" value="TLV/ENV_coat_polyprotein"/>
</dbReference>
<gene>
    <name evidence="1" type="primary">Env1_0</name>
    <name evidence="1" type="ORF">IBISTR_R15028</name>
</gene>
<protein>
    <submittedName>
        <fullName evidence="1">ENV1 protein</fullName>
    </submittedName>
</protein>
<dbReference type="Proteomes" id="UP000587655">
    <property type="component" value="Unassembled WGS sequence"/>
</dbReference>
<feature type="non-terminal residue" evidence="1">
    <location>
        <position position="1"/>
    </location>
</feature>
<evidence type="ECO:0000313" key="2">
    <source>
        <dbReference type="Proteomes" id="UP000587655"/>
    </source>
</evidence>
<dbReference type="EMBL" id="VZSZ01002512">
    <property type="protein sequence ID" value="NXA19738.1"/>
    <property type="molecule type" value="Genomic_DNA"/>
</dbReference>
<reference evidence="1 2" key="1">
    <citation type="submission" date="2019-09" db="EMBL/GenBank/DDBJ databases">
        <title>Bird 10,000 Genomes (B10K) Project - Family phase.</title>
        <authorList>
            <person name="Zhang G."/>
        </authorList>
    </citation>
    <scope>NUCLEOTIDE SEQUENCE [LARGE SCALE GENOMIC DNA]</scope>
    <source>
        <strain evidence="1">B10K-DU-030-25</strain>
    </source>
</reference>
<evidence type="ECO:0000313" key="1">
    <source>
        <dbReference type="EMBL" id="NXA19738.1"/>
    </source>
</evidence>
<dbReference type="Pfam" id="PF00429">
    <property type="entry name" value="TLV_coat"/>
    <property type="match status" value="1"/>
</dbReference>